<feature type="transmembrane region" description="Helical" evidence="2">
    <location>
        <begin position="443"/>
        <end position="465"/>
    </location>
</feature>
<feature type="transmembrane region" description="Helical" evidence="2">
    <location>
        <begin position="327"/>
        <end position="349"/>
    </location>
</feature>
<feature type="transmembrane region" description="Helical" evidence="2">
    <location>
        <begin position="295"/>
        <end position="315"/>
    </location>
</feature>
<dbReference type="PROSITE" id="PS50855">
    <property type="entry name" value="COX1"/>
    <property type="match status" value="1"/>
</dbReference>
<feature type="transmembrane region" description="Helical" evidence="2">
    <location>
        <begin position="6"/>
        <end position="28"/>
    </location>
</feature>
<evidence type="ECO:0000313" key="5">
    <source>
        <dbReference type="Proteomes" id="UP001225596"/>
    </source>
</evidence>
<keyword evidence="2" id="KW-0812">Transmembrane</keyword>
<sequence length="538" mass="58560">MPTTIGLLLTLSFVASLCALGFLIWAIAKRQFSLTQSDASTIFEEGERGQPDDPTAFGHHAAGSNAHYYDAIRAGIDKVGKAPILLMVAAATFWLLLGSVFGVIASLKLHMPDWLTAYAPLTFGRVRTMHLNLVAYGWLSVAGIALALWIIPRIFHTPLRLPRLAYFGAVVWTVGVALGVTAIGSGWTQGVEWLEIPWQIGLLLALGGACMAIPLVVTAKHRQVHHIYVTGWYFLGAMLWFPILYVIANFPGLHSGVQQATVNWWFAHNVLGLWLTPLGVGTAYYVIPKVIGKPIYSYSVSLLGFWGLALFYSQVGMHHLIGGPVPTWVVTLSIVHSVMMFVPVIAVAINQHMTVAKNSWAFKQSMVLRFVSTGAIMYTLASLQGSIESLRSVNNVTHFTHYTVGHAHLGAYGFVSLVMFGAFYYMLPYVTGRDWPWPRLLKLHYWLVLGGFAVYFFGLSIGGLVQGMGLLEAGESFADITRSTLPYLEARSLGGILMTLGHFVFAFHIAALMLGKGATRPATMPAAAPLPTAVAAGV</sequence>
<name>A0ABU1BTY4_9BURK</name>
<gene>
    <name evidence="4" type="ORF">Q8A64_18310</name>
</gene>
<feature type="transmembrane region" description="Helical" evidence="2">
    <location>
        <begin position="129"/>
        <end position="152"/>
    </location>
</feature>
<feature type="domain" description="Cytochrome oxidase subunit I profile" evidence="3">
    <location>
        <begin position="54"/>
        <end position="538"/>
    </location>
</feature>
<feature type="transmembrane region" description="Helical" evidence="2">
    <location>
        <begin position="493"/>
        <end position="514"/>
    </location>
</feature>
<feature type="transmembrane region" description="Helical" evidence="2">
    <location>
        <begin position="370"/>
        <end position="387"/>
    </location>
</feature>
<feature type="transmembrane region" description="Helical" evidence="2">
    <location>
        <begin position="196"/>
        <end position="219"/>
    </location>
</feature>
<feature type="transmembrane region" description="Helical" evidence="2">
    <location>
        <begin position="231"/>
        <end position="252"/>
    </location>
</feature>
<keyword evidence="1" id="KW-0813">Transport</keyword>
<feature type="transmembrane region" description="Helical" evidence="2">
    <location>
        <begin position="84"/>
        <end position="109"/>
    </location>
</feature>
<keyword evidence="2" id="KW-1133">Transmembrane helix</keyword>
<feature type="transmembrane region" description="Helical" evidence="2">
    <location>
        <begin position="264"/>
        <end position="286"/>
    </location>
</feature>
<evidence type="ECO:0000256" key="2">
    <source>
        <dbReference type="SAM" id="Phobius"/>
    </source>
</evidence>
<dbReference type="Proteomes" id="UP001225596">
    <property type="component" value="Unassembled WGS sequence"/>
</dbReference>
<dbReference type="PANTHER" id="PTHR10422">
    <property type="entry name" value="CYTOCHROME C OXIDASE SUBUNIT 1"/>
    <property type="match status" value="1"/>
</dbReference>
<organism evidence="4 5">
    <name type="scientific">Keguizhuia sedimenti</name>
    <dbReference type="NCBI Taxonomy" id="3064264"/>
    <lineage>
        <taxon>Bacteria</taxon>
        <taxon>Pseudomonadati</taxon>
        <taxon>Pseudomonadota</taxon>
        <taxon>Betaproteobacteria</taxon>
        <taxon>Burkholderiales</taxon>
        <taxon>Oxalobacteraceae</taxon>
        <taxon>Keguizhuia</taxon>
    </lineage>
</organism>
<keyword evidence="1" id="KW-0679">Respiratory chain</keyword>
<accession>A0ABU1BTY4</accession>
<dbReference type="RefSeq" id="WP_338438409.1">
    <property type="nucleotide sequence ID" value="NZ_JAUYVH010000022.1"/>
</dbReference>
<evidence type="ECO:0000256" key="1">
    <source>
        <dbReference type="ARBA" id="ARBA00022660"/>
    </source>
</evidence>
<keyword evidence="5" id="KW-1185">Reference proteome</keyword>
<feature type="transmembrane region" description="Helical" evidence="2">
    <location>
        <begin position="164"/>
        <end position="184"/>
    </location>
</feature>
<keyword evidence="2" id="KW-0472">Membrane</keyword>
<dbReference type="Pfam" id="PF00115">
    <property type="entry name" value="COX1"/>
    <property type="match status" value="1"/>
</dbReference>
<dbReference type="InterPro" id="IPR023616">
    <property type="entry name" value="Cyt_c_oxase-like_su1_dom"/>
</dbReference>
<keyword evidence="1" id="KW-0249">Electron transport</keyword>
<dbReference type="SUPFAM" id="SSF81442">
    <property type="entry name" value="Cytochrome c oxidase subunit I-like"/>
    <property type="match status" value="1"/>
</dbReference>
<feature type="transmembrane region" description="Helical" evidence="2">
    <location>
        <begin position="407"/>
        <end position="431"/>
    </location>
</feature>
<reference evidence="4 5" key="1">
    <citation type="submission" date="2023-08" db="EMBL/GenBank/DDBJ databases">
        <title>Oxalobacteraceae gen .nov., isolated from river sludge outside the plant.</title>
        <authorList>
            <person name="Zhao S.Y."/>
        </authorList>
    </citation>
    <scope>NUCLEOTIDE SEQUENCE [LARGE SCALE GENOMIC DNA]</scope>
    <source>
        <strain evidence="4 5">R-40</strain>
    </source>
</reference>
<dbReference type="InterPro" id="IPR000883">
    <property type="entry name" value="Cyt_C_Oxase_1"/>
</dbReference>
<evidence type="ECO:0000313" key="4">
    <source>
        <dbReference type="EMBL" id="MDQ9172364.1"/>
    </source>
</evidence>
<protein>
    <submittedName>
        <fullName evidence="4">Cbb3-type cytochrome c oxidase subunit I</fullName>
    </submittedName>
</protein>
<dbReference type="EMBL" id="JAUYVH010000022">
    <property type="protein sequence ID" value="MDQ9172364.1"/>
    <property type="molecule type" value="Genomic_DNA"/>
</dbReference>
<proteinExistence type="predicted"/>
<evidence type="ECO:0000259" key="3">
    <source>
        <dbReference type="PROSITE" id="PS50855"/>
    </source>
</evidence>
<dbReference type="Gene3D" id="1.20.210.10">
    <property type="entry name" value="Cytochrome c oxidase-like, subunit I domain"/>
    <property type="match status" value="1"/>
</dbReference>
<dbReference type="InterPro" id="IPR036927">
    <property type="entry name" value="Cyt_c_oxase-like_su1_sf"/>
</dbReference>
<comment type="caution">
    <text evidence="4">The sequence shown here is derived from an EMBL/GenBank/DDBJ whole genome shotgun (WGS) entry which is preliminary data.</text>
</comment>
<dbReference type="PANTHER" id="PTHR10422:SF29">
    <property type="entry name" value="CYTOCHROME C OXIDASE SUBUNIT 1 HOMOLOG, BACTEROID"/>
    <property type="match status" value="1"/>
</dbReference>